<organism evidence="1 2">
    <name type="scientific">Raphanus sativus</name>
    <name type="common">Radish</name>
    <name type="synonym">Raphanus raphanistrum var. sativus</name>
    <dbReference type="NCBI Taxonomy" id="3726"/>
    <lineage>
        <taxon>Eukaryota</taxon>
        <taxon>Viridiplantae</taxon>
        <taxon>Streptophyta</taxon>
        <taxon>Embryophyta</taxon>
        <taxon>Tracheophyta</taxon>
        <taxon>Spermatophyta</taxon>
        <taxon>Magnoliopsida</taxon>
        <taxon>eudicotyledons</taxon>
        <taxon>Gunneridae</taxon>
        <taxon>Pentapetalae</taxon>
        <taxon>rosids</taxon>
        <taxon>malvids</taxon>
        <taxon>Brassicales</taxon>
        <taxon>Brassicaceae</taxon>
        <taxon>Brassiceae</taxon>
        <taxon>Raphanus</taxon>
    </lineage>
</organism>
<keyword evidence="1" id="KW-1185">Reference proteome</keyword>
<dbReference type="Proteomes" id="UP000504610">
    <property type="component" value="Chromosome 9"/>
</dbReference>
<protein>
    <submittedName>
        <fullName evidence="2">Uncharacterized protein LOC108825744</fullName>
    </submittedName>
</protein>
<evidence type="ECO:0000313" key="1">
    <source>
        <dbReference type="Proteomes" id="UP000504610"/>
    </source>
</evidence>
<dbReference type="OrthoDB" id="1113131at2759"/>
<name>A0A9W3CF72_RAPSA</name>
<proteinExistence type="predicted"/>
<gene>
    <name evidence="2" type="primary">LOC108825744</name>
</gene>
<dbReference type="RefSeq" id="XP_056850152.1">
    <property type="nucleotide sequence ID" value="XM_056994172.1"/>
</dbReference>
<dbReference type="GeneID" id="108825744"/>
<sequence>MQKPRFLKKKTRDYLLDRSQKEADAAAANDYGDIEEEDEDGLIEILLVSEKAKTLEAVRNINQSRQRTRADEDEQEQIDDAIMEEDDNLIEIDISIGSIKRRSK</sequence>
<reference evidence="2" key="2">
    <citation type="submission" date="2025-08" db="UniProtKB">
        <authorList>
            <consortium name="RefSeq"/>
        </authorList>
    </citation>
    <scope>IDENTIFICATION</scope>
    <source>
        <tissue evidence="2">Leaf</tissue>
    </source>
</reference>
<evidence type="ECO:0000313" key="2">
    <source>
        <dbReference type="RefSeq" id="XP_056850152.1"/>
    </source>
</evidence>
<accession>A0A9W3CF72</accession>
<dbReference type="AlphaFoldDB" id="A0A9W3CF72"/>
<dbReference type="KEGG" id="rsz:108825744"/>
<reference evidence="1" key="1">
    <citation type="journal article" date="2019" name="Database">
        <title>The radish genome database (RadishGD): an integrated information resource for radish genomics.</title>
        <authorList>
            <person name="Yu H.J."/>
            <person name="Baek S."/>
            <person name="Lee Y.J."/>
            <person name="Cho A."/>
            <person name="Mun J.H."/>
        </authorList>
    </citation>
    <scope>NUCLEOTIDE SEQUENCE [LARGE SCALE GENOMIC DNA]</scope>
    <source>
        <strain evidence="1">cv. WK10039</strain>
    </source>
</reference>